<evidence type="ECO:0000256" key="5">
    <source>
        <dbReference type="ARBA" id="ARBA00004692"/>
    </source>
</evidence>
<keyword evidence="9 14" id="KW-0808">Transferase</keyword>
<evidence type="ECO:0000256" key="15">
    <source>
        <dbReference type="PIRSR" id="PIRSR006135-1"/>
    </source>
</evidence>
<accession>A0A7Z2T2Y2</accession>
<evidence type="ECO:0000256" key="16">
    <source>
        <dbReference type="PIRSR" id="PIRSR006135-2"/>
    </source>
</evidence>
<proteinExistence type="inferred from homology"/>
<dbReference type="GO" id="GO:0043752">
    <property type="term" value="F:adenosylcobinamide kinase activity"/>
    <property type="evidence" value="ECO:0007669"/>
    <property type="project" value="UniProtKB-EC"/>
</dbReference>
<dbReference type="UniPathway" id="UPA00148">
    <property type="reaction ID" value="UER00236"/>
</dbReference>
<keyword evidence="12 14" id="KW-0067">ATP-binding</keyword>
<comment type="pathway">
    <text evidence="6 14">Cofactor biosynthesis; adenosylcobalamin biosynthesis; adenosylcobalamin from cob(II)yrinate a,c-diamide: step 5/7.</text>
</comment>
<dbReference type="CDD" id="cd00544">
    <property type="entry name" value="CobU"/>
    <property type="match status" value="1"/>
</dbReference>
<dbReference type="EMBL" id="CP047475">
    <property type="protein sequence ID" value="QIA63381.1"/>
    <property type="molecule type" value="Genomic_DNA"/>
</dbReference>
<dbReference type="GO" id="GO:0005525">
    <property type="term" value="F:GTP binding"/>
    <property type="evidence" value="ECO:0007669"/>
    <property type="project" value="UniProtKB-UniRule"/>
</dbReference>
<dbReference type="InterPro" id="IPR003203">
    <property type="entry name" value="CobU/CobP"/>
</dbReference>
<evidence type="ECO:0000256" key="12">
    <source>
        <dbReference type="ARBA" id="ARBA00022840"/>
    </source>
</evidence>
<evidence type="ECO:0000256" key="4">
    <source>
        <dbReference type="ARBA" id="ARBA00003889"/>
    </source>
</evidence>
<evidence type="ECO:0000256" key="14">
    <source>
        <dbReference type="PIRNR" id="PIRNR006135"/>
    </source>
</evidence>
<keyword evidence="17" id="KW-0548">Nucleotidyltransferase</keyword>
<comment type="catalytic activity">
    <reaction evidence="3">
        <text>adenosylcob(III)inamide + GTP = adenosylcob(III)inamide phosphate + GDP + H(+)</text>
        <dbReference type="Rhea" id="RHEA:15765"/>
        <dbReference type="ChEBI" id="CHEBI:2480"/>
        <dbReference type="ChEBI" id="CHEBI:15378"/>
        <dbReference type="ChEBI" id="CHEBI:37565"/>
        <dbReference type="ChEBI" id="CHEBI:58189"/>
        <dbReference type="ChEBI" id="CHEBI:58502"/>
        <dbReference type="EC" id="2.7.1.156"/>
    </reaction>
</comment>
<evidence type="ECO:0000256" key="2">
    <source>
        <dbReference type="ARBA" id="ARBA00000711"/>
    </source>
</evidence>
<comment type="similarity">
    <text evidence="7 14">Belongs to the CobU/CobP family.</text>
</comment>
<evidence type="ECO:0000313" key="17">
    <source>
        <dbReference type="EMBL" id="QIA63381.1"/>
    </source>
</evidence>
<dbReference type="EC" id="2.7.7.62" evidence="14"/>
<dbReference type="Gene3D" id="3.40.50.300">
    <property type="entry name" value="P-loop containing nucleotide triphosphate hydrolases"/>
    <property type="match status" value="1"/>
</dbReference>
<dbReference type="PANTHER" id="PTHR34848:SF1">
    <property type="entry name" value="BIFUNCTIONAL ADENOSYLCOBALAMIN BIOSYNTHESIS PROTEIN COBU"/>
    <property type="match status" value="1"/>
</dbReference>
<evidence type="ECO:0000256" key="9">
    <source>
        <dbReference type="ARBA" id="ARBA00022679"/>
    </source>
</evidence>
<feature type="binding site" evidence="16">
    <location>
        <position position="83"/>
    </location>
    <ligand>
        <name>GTP</name>
        <dbReference type="ChEBI" id="CHEBI:37565"/>
    </ligand>
</feature>
<dbReference type="PANTHER" id="PTHR34848">
    <property type="match status" value="1"/>
</dbReference>
<name>A0A7Z2T2Y2_9VIBR</name>
<evidence type="ECO:0000313" key="18">
    <source>
        <dbReference type="Proteomes" id="UP000464262"/>
    </source>
</evidence>
<dbReference type="InterPro" id="IPR027417">
    <property type="entry name" value="P-loop_NTPase"/>
</dbReference>
<dbReference type="PIRSF" id="PIRSF006135">
    <property type="entry name" value="CobU"/>
    <property type="match status" value="1"/>
</dbReference>
<feature type="binding site" evidence="16">
    <location>
        <begin position="7"/>
        <end position="14"/>
    </location>
    <ligand>
        <name>GTP</name>
        <dbReference type="ChEBI" id="CHEBI:37565"/>
    </ligand>
</feature>
<dbReference type="EC" id="2.7.1.156" evidence="14"/>
<comment type="catalytic activity">
    <reaction evidence="2 14">
        <text>adenosylcob(III)inamide phosphate + GTP + H(+) = adenosylcob(III)inamide-GDP + diphosphate</text>
        <dbReference type="Rhea" id="RHEA:22712"/>
        <dbReference type="ChEBI" id="CHEBI:15378"/>
        <dbReference type="ChEBI" id="CHEBI:33019"/>
        <dbReference type="ChEBI" id="CHEBI:37565"/>
        <dbReference type="ChEBI" id="CHEBI:58502"/>
        <dbReference type="ChEBI" id="CHEBI:60487"/>
        <dbReference type="EC" id="2.7.7.62"/>
    </reaction>
</comment>
<dbReference type="AlphaFoldDB" id="A0A7Z2T2Y2"/>
<dbReference type="NCBIfam" id="NF004469">
    <property type="entry name" value="PRK05800.1"/>
    <property type="match status" value="1"/>
</dbReference>
<feature type="binding site" evidence="16">
    <location>
        <position position="62"/>
    </location>
    <ligand>
        <name>GTP</name>
        <dbReference type="ChEBI" id="CHEBI:37565"/>
    </ligand>
</feature>
<evidence type="ECO:0000256" key="3">
    <source>
        <dbReference type="ARBA" id="ARBA00001522"/>
    </source>
</evidence>
<comment type="function">
    <text evidence="4 14">Catalyzes ATP-dependent phosphorylation of adenosylcobinamide and addition of GMP to adenosylcobinamide phosphate.</text>
</comment>
<dbReference type="GO" id="GO:0008820">
    <property type="term" value="F:cobinamide phosphate guanylyltransferase activity"/>
    <property type="evidence" value="ECO:0007669"/>
    <property type="project" value="UniProtKB-UniRule"/>
</dbReference>
<feature type="binding site" evidence="16">
    <location>
        <begin position="34"/>
        <end position="36"/>
    </location>
    <ligand>
        <name>GTP</name>
        <dbReference type="ChEBI" id="CHEBI:37565"/>
    </ligand>
</feature>
<evidence type="ECO:0000256" key="8">
    <source>
        <dbReference type="ARBA" id="ARBA00022573"/>
    </source>
</evidence>
<evidence type="ECO:0000256" key="13">
    <source>
        <dbReference type="ARBA" id="ARBA00023134"/>
    </source>
</evidence>
<feature type="binding site" evidence="16">
    <location>
        <begin position="51"/>
        <end position="54"/>
    </location>
    <ligand>
        <name>GTP</name>
        <dbReference type="ChEBI" id="CHEBI:37565"/>
    </ligand>
</feature>
<dbReference type="KEGG" id="vas:GT360_07545"/>
<keyword evidence="11 14" id="KW-0418">Kinase</keyword>
<evidence type="ECO:0000256" key="11">
    <source>
        <dbReference type="ARBA" id="ARBA00022777"/>
    </source>
</evidence>
<dbReference type="RefSeq" id="WP_164648275.1">
    <property type="nucleotide sequence ID" value="NZ_CP047475.1"/>
</dbReference>
<keyword evidence="10 14" id="KW-0547">Nucleotide-binding</keyword>
<evidence type="ECO:0000256" key="1">
    <source>
        <dbReference type="ARBA" id="ARBA00000312"/>
    </source>
</evidence>
<dbReference type="Proteomes" id="UP000464262">
    <property type="component" value="Chromosome 1"/>
</dbReference>
<comment type="pathway">
    <text evidence="5 14">Cofactor biosynthesis; adenosylcobalamin biosynthesis; adenosylcobalamin from cob(II)yrinate a,c-diamide: step 6/7.</text>
</comment>
<gene>
    <name evidence="17" type="primary">cobU</name>
    <name evidence="17" type="ORF">GT360_07545</name>
</gene>
<evidence type="ECO:0000256" key="6">
    <source>
        <dbReference type="ARBA" id="ARBA00005159"/>
    </source>
</evidence>
<dbReference type="SUPFAM" id="SSF52540">
    <property type="entry name" value="P-loop containing nucleoside triphosphate hydrolases"/>
    <property type="match status" value="1"/>
</dbReference>
<dbReference type="GO" id="GO:0009236">
    <property type="term" value="P:cobalamin biosynthetic process"/>
    <property type="evidence" value="ECO:0007669"/>
    <property type="project" value="UniProtKB-UniRule"/>
</dbReference>
<dbReference type="GO" id="GO:0005524">
    <property type="term" value="F:ATP binding"/>
    <property type="evidence" value="ECO:0007669"/>
    <property type="project" value="UniProtKB-UniRule"/>
</dbReference>
<protein>
    <recommendedName>
        <fullName evidence="14">Bifunctional adenosylcobalamin biosynthesis protein</fullName>
        <ecNumber evidence="14">2.7.1.156</ecNumber>
        <ecNumber evidence="14">2.7.7.62</ecNumber>
    </recommendedName>
</protein>
<sequence>MITLVLGGARSGKSSYAEAKVAACTEYSTKHYLATAQALDEEMERRISHHRTSRSHDWLVEEIPLALAERIECAAQSEVILVDCLTLWMTNVIVEVGDSVTPERADRMIQARVAKLIDALNNTPATVVLVSNEVGLGIMPMGEVTRRYVDHAGWMNQAIAKVADNVVFIAAGLPLKLKGEG</sequence>
<comment type="catalytic activity">
    <reaction evidence="1 14">
        <text>adenosylcob(III)inamide + ATP = adenosylcob(III)inamide phosphate + ADP + H(+)</text>
        <dbReference type="Rhea" id="RHEA:15769"/>
        <dbReference type="ChEBI" id="CHEBI:2480"/>
        <dbReference type="ChEBI" id="CHEBI:15378"/>
        <dbReference type="ChEBI" id="CHEBI:30616"/>
        <dbReference type="ChEBI" id="CHEBI:58502"/>
        <dbReference type="ChEBI" id="CHEBI:456216"/>
        <dbReference type="EC" id="2.7.1.156"/>
    </reaction>
</comment>
<evidence type="ECO:0000256" key="10">
    <source>
        <dbReference type="ARBA" id="ARBA00022741"/>
    </source>
</evidence>
<organism evidence="17 18">
    <name type="scientific">Vibrio astriarenae</name>
    <dbReference type="NCBI Taxonomy" id="1481923"/>
    <lineage>
        <taxon>Bacteria</taxon>
        <taxon>Pseudomonadati</taxon>
        <taxon>Pseudomonadota</taxon>
        <taxon>Gammaproteobacteria</taxon>
        <taxon>Vibrionales</taxon>
        <taxon>Vibrionaceae</taxon>
        <taxon>Vibrio</taxon>
    </lineage>
</organism>
<feature type="active site" description="GMP-histidine intermediate" evidence="15">
    <location>
        <position position="50"/>
    </location>
</feature>
<dbReference type="Pfam" id="PF02283">
    <property type="entry name" value="CobU"/>
    <property type="match status" value="1"/>
</dbReference>
<reference evidence="17 18" key="1">
    <citation type="submission" date="2020-01" db="EMBL/GenBank/DDBJ databases">
        <title>Whole genome and functional gene identification of agarase of Vibrio HN897.</title>
        <authorList>
            <person name="Liu Y."/>
            <person name="Zhao Z."/>
        </authorList>
    </citation>
    <scope>NUCLEOTIDE SEQUENCE [LARGE SCALE GENOMIC DNA]</scope>
    <source>
        <strain evidence="17 18">HN897</strain>
    </source>
</reference>
<keyword evidence="18" id="KW-1185">Reference proteome</keyword>
<evidence type="ECO:0000256" key="7">
    <source>
        <dbReference type="ARBA" id="ARBA00007490"/>
    </source>
</evidence>
<keyword evidence="8 14" id="KW-0169">Cobalamin biosynthesis</keyword>
<keyword evidence="13 14" id="KW-0342">GTP-binding</keyword>